<dbReference type="AlphaFoldDB" id="A0A8J6AH80"/>
<comment type="caution">
    <text evidence="2">The sequence shown here is derived from an EMBL/GenBank/DDBJ whole genome shotgun (WGS) entry which is preliminary data.</text>
</comment>
<keyword evidence="3" id="KW-1185">Reference proteome</keyword>
<reference evidence="2" key="1">
    <citation type="journal article" date="2021" name="Evol. Appl.">
        <title>The genome of the Pyrenean desman and the effects of bottlenecks and inbreeding on the genomic landscape of an endangered species.</title>
        <authorList>
            <person name="Escoda L."/>
            <person name="Castresana J."/>
        </authorList>
    </citation>
    <scope>NUCLEOTIDE SEQUENCE</scope>
    <source>
        <strain evidence="2">IBE-C5619</strain>
    </source>
</reference>
<evidence type="ECO:0000256" key="1">
    <source>
        <dbReference type="SAM" id="Phobius"/>
    </source>
</evidence>
<proteinExistence type="predicted"/>
<dbReference type="OrthoDB" id="10041630at2759"/>
<sequence>MKGTNSQSTGFTQQANGSLLLLSYTLVCYGWQPQTNFHLSKNIHVCSFFTFWALLFGSHGDNSVQEDFQENMMHFFADAEANFSYQDALSDTQVAIVNIFSSASGLFTLILVAAFLR</sequence>
<keyword evidence="1" id="KW-1133">Transmembrane helix</keyword>
<protein>
    <submittedName>
        <fullName evidence="2">Solute carrier family 35 member F5</fullName>
    </submittedName>
</protein>
<keyword evidence="1" id="KW-0472">Membrane</keyword>
<dbReference type="EMBL" id="JAGFMF010011464">
    <property type="protein sequence ID" value="KAG8521669.1"/>
    <property type="molecule type" value="Genomic_DNA"/>
</dbReference>
<organism evidence="2 3">
    <name type="scientific">Galemys pyrenaicus</name>
    <name type="common">Iberian desman</name>
    <name type="synonym">Pyrenean desman</name>
    <dbReference type="NCBI Taxonomy" id="202257"/>
    <lineage>
        <taxon>Eukaryota</taxon>
        <taxon>Metazoa</taxon>
        <taxon>Chordata</taxon>
        <taxon>Craniata</taxon>
        <taxon>Vertebrata</taxon>
        <taxon>Euteleostomi</taxon>
        <taxon>Mammalia</taxon>
        <taxon>Eutheria</taxon>
        <taxon>Laurasiatheria</taxon>
        <taxon>Eulipotyphla</taxon>
        <taxon>Talpidae</taxon>
        <taxon>Galemys</taxon>
    </lineage>
</organism>
<keyword evidence="1" id="KW-0812">Transmembrane</keyword>
<accession>A0A8J6AH80</accession>
<name>A0A8J6AH80_GALPY</name>
<gene>
    <name evidence="2" type="ORF">J0S82_001747</name>
</gene>
<dbReference type="Proteomes" id="UP000700334">
    <property type="component" value="Unassembled WGS sequence"/>
</dbReference>
<feature type="non-terminal residue" evidence="2">
    <location>
        <position position="117"/>
    </location>
</feature>
<evidence type="ECO:0000313" key="2">
    <source>
        <dbReference type="EMBL" id="KAG8521669.1"/>
    </source>
</evidence>
<evidence type="ECO:0000313" key="3">
    <source>
        <dbReference type="Proteomes" id="UP000700334"/>
    </source>
</evidence>
<feature type="transmembrane region" description="Helical" evidence="1">
    <location>
        <begin position="95"/>
        <end position="116"/>
    </location>
</feature>